<dbReference type="InterPro" id="IPR000719">
    <property type="entry name" value="Prot_kinase_dom"/>
</dbReference>
<evidence type="ECO:0000313" key="3">
    <source>
        <dbReference type="EMBL" id="EFN57369.1"/>
    </source>
</evidence>
<dbReference type="EMBL" id="GL433839">
    <property type="protein sequence ID" value="EFN57369.1"/>
    <property type="molecule type" value="Genomic_DNA"/>
</dbReference>
<accession>E1Z8N6</accession>
<evidence type="ECO:0000259" key="2">
    <source>
        <dbReference type="PROSITE" id="PS50011"/>
    </source>
</evidence>
<reference evidence="3 4" key="1">
    <citation type="journal article" date="2010" name="Plant Cell">
        <title>The Chlorella variabilis NC64A genome reveals adaptation to photosymbiosis, coevolution with viruses, and cryptic sex.</title>
        <authorList>
            <person name="Blanc G."/>
            <person name="Duncan G."/>
            <person name="Agarkova I."/>
            <person name="Borodovsky M."/>
            <person name="Gurnon J."/>
            <person name="Kuo A."/>
            <person name="Lindquist E."/>
            <person name="Lucas S."/>
            <person name="Pangilinan J."/>
            <person name="Polle J."/>
            <person name="Salamov A."/>
            <person name="Terry A."/>
            <person name="Yamada T."/>
            <person name="Dunigan D.D."/>
            <person name="Grigoriev I.V."/>
            <person name="Claverie J.M."/>
            <person name="Van Etten J.L."/>
        </authorList>
    </citation>
    <scope>NUCLEOTIDE SEQUENCE [LARGE SCALE GENOMIC DNA]</scope>
    <source>
        <strain evidence="3 4">NC64A</strain>
    </source>
</reference>
<sequence length="749" mass="77886">MTRSAARTAPWVAALLAAALEEQHVDAHAAAAVSLASRHTFRRLPRQADGSDVAVGDVSQDPAPEVLDESFQPNPTGDSTGAGGATGSVENPLAQATEEDGFEVQEKPAGEAPPVAAPAVVAAAYSNFTYKVMDNLGSYTGEVQSQVAQQLAQQIGVQPQQVALTTPNFPVSSQTATMAVTVYAANGTEADEVARKLNDEEAMSNAIQQYLATRTDAAAGFDAVSTLPEASAPTSVSVALTAADVAKNTDQSVIGVATPTNMQSLLTSAGMPSGTLVSITSTPTPNGPSPSPSPASSPSPCPRPSPSPSPSPPSDSSGSGIAVWVWAVVGVCAGLAIASPPEPQQMHSNPLAALDDDDDGTPMPVAITADEDQVFHLAAAAGVAGAAGAAAGGGKLGGLMRKLTGSKSSKEMDRAAAAASAQAAAEEEAAAAAAARQPPALSPRYDSAGSERGAAAASPKPSPRPASLAEISPADVVMVTPPGGGPPVPMLPLANAVHKVNKQPVSIKFYGRMEDFNRERQLYSLAISPQFVPMMYFCEEGSEDLPPFIITERGDFTLCDVLRKSRPPPQQQKILLHDVAAALSQLHSMGLVQMDIRPANIMFFGKEGAWKLVDFENWAWSGQAADVSYALRYTSPEIPAADLAGEATIAADPSMDMFALGILAFEVMTGKRFYGEDTSDSDVLLMLMGHKQLPSEGEGSVLAQVVDRNSQRLLRHLIRRNPSIRWDAGKVASCRWLGSSDFQAYRVTG</sequence>
<dbReference type="GeneID" id="17357110"/>
<dbReference type="KEGG" id="cvr:CHLNCDRAFT_142753"/>
<dbReference type="InterPro" id="IPR011009">
    <property type="entry name" value="Kinase-like_dom_sf"/>
</dbReference>
<dbReference type="SMART" id="SM00220">
    <property type="entry name" value="S_TKc"/>
    <property type="match status" value="1"/>
</dbReference>
<proteinExistence type="predicted"/>
<feature type="region of interest" description="Disordered" evidence="1">
    <location>
        <begin position="47"/>
        <end position="89"/>
    </location>
</feature>
<dbReference type="InParanoid" id="E1Z8N6"/>
<dbReference type="GO" id="GO:0005524">
    <property type="term" value="F:ATP binding"/>
    <property type="evidence" value="ECO:0007669"/>
    <property type="project" value="InterPro"/>
</dbReference>
<dbReference type="eggNOG" id="KOG4717">
    <property type="taxonomic scope" value="Eukaryota"/>
</dbReference>
<feature type="region of interest" description="Disordered" evidence="1">
    <location>
        <begin position="429"/>
        <end position="468"/>
    </location>
</feature>
<gene>
    <name evidence="3" type="ORF">CHLNCDRAFT_142753</name>
</gene>
<feature type="region of interest" description="Disordered" evidence="1">
    <location>
        <begin position="265"/>
        <end position="318"/>
    </location>
</feature>
<dbReference type="RefSeq" id="XP_005849471.1">
    <property type="nucleotide sequence ID" value="XM_005849409.1"/>
</dbReference>
<dbReference type="AlphaFoldDB" id="E1Z8N6"/>
<dbReference type="GO" id="GO:0010506">
    <property type="term" value="P:regulation of autophagy"/>
    <property type="evidence" value="ECO:0007669"/>
    <property type="project" value="InterPro"/>
</dbReference>
<dbReference type="Proteomes" id="UP000008141">
    <property type="component" value="Unassembled WGS sequence"/>
</dbReference>
<feature type="domain" description="Protein kinase" evidence="2">
    <location>
        <begin position="462"/>
        <end position="737"/>
    </location>
</feature>
<dbReference type="GO" id="GO:0004674">
    <property type="term" value="F:protein serine/threonine kinase activity"/>
    <property type="evidence" value="ECO:0007669"/>
    <property type="project" value="InterPro"/>
</dbReference>
<feature type="compositionally biased region" description="Low complexity" evidence="1">
    <location>
        <begin position="447"/>
        <end position="468"/>
    </location>
</feature>
<dbReference type="Gene3D" id="1.10.510.10">
    <property type="entry name" value="Transferase(Phosphotransferase) domain 1"/>
    <property type="match status" value="1"/>
</dbReference>
<dbReference type="GO" id="GO:0005737">
    <property type="term" value="C:cytoplasm"/>
    <property type="evidence" value="ECO:0007669"/>
    <property type="project" value="TreeGrafter"/>
</dbReference>
<feature type="region of interest" description="Disordered" evidence="1">
    <location>
        <begin position="343"/>
        <end position="365"/>
    </location>
</feature>
<dbReference type="PANTHER" id="PTHR24348">
    <property type="entry name" value="SERINE/THREONINE-PROTEIN KINASE UNC-51-RELATED"/>
    <property type="match status" value="1"/>
</dbReference>
<evidence type="ECO:0000256" key="1">
    <source>
        <dbReference type="SAM" id="MobiDB-lite"/>
    </source>
</evidence>
<dbReference type="SUPFAM" id="SSF56112">
    <property type="entry name" value="Protein kinase-like (PK-like)"/>
    <property type="match status" value="1"/>
</dbReference>
<dbReference type="PANTHER" id="PTHR24348:SF68">
    <property type="entry name" value="SERINE_THREONINE-PROTEIN KINASE ATG1C"/>
    <property type="match status" value="1"/>
</dbReference>
<dbReference type="OrthoDB" id="514919at2759"/>
<name>E1Z8N6_CHLVA</name>
<keyword evidence="4" id="KW-1185">Reference proteome</keyword>
<dbReference type="PROSITE" id="PS50011">
    <property type="entry name" value="PROTEIN_KINASE_DOM"/>
    <property type="match status" value="1"/>
</dbReference>
<protein>
    <recommendedName>
        <fullName evidence="2">Protein kinase domain-containing protein</fullName>
    </recommendedName>
</protein>
<organism evidence="4">
    <name type="scientific">Chlorella variabilis</name>
    <name type="common">Green alga</name>
    <dbReference type="NCBI Taxonomy" id="554065"/>
    <lineage>
        <taxon>Eukaryota</taxon>
        <taxon>Viridiplantae</taxon>
        <taxon>Chlorophyta</taxon>
        <taxon>core chlorophytes</taxon>
        <taxon>Trebouxiophyceae</taxon>
        <taxon>Chlorellales</taxon>
        <taxon>Chlorellaceae</taxon>
        <taxon>Chlorella clade</taxon>
        <taxon>Chlorella</taxon>
    </lineage>
</organism>
<dbReference type="Pfam" id="PF00069">
    <property type="entry name" value="Pkinase"/>
    <property type="match status" value="1"/>
</dbReference>
<feature type="compositionally biased region" description="Pro residues" evidence="1">
    <location>
        <begin position="285"/>
        <end position="313"/>
    </location>
</feature>
<dbReference type="InterPro" id="IPR045269">
    <property type="entry name" value="Atg1-like"/>
</dbReference>
<evidence type="ECO:0000313" key="4">
    <source>
        <dbReference type="Proteomes" id="UP000008141"/>
    </source>
</evidence>